<evidence type="ECO:0000313" key="15">
    <source>
        <dbReference type="EMBL" id="CAG6564926.1"/>
    </source>
</evidence>
<keyword evidence="6 13" id="KW-0479">Metal-binding</keyword>
<dbReference type="EMBL" id="HBUE01167703">
    <property type="protein sequence ID" value="CAG6513457.1"/>
    <property type="molecule type" value="Transcribed_RNA"/>
</dbReference>
<name>A0A8D8J6L3_CULPI</name>
<reference evidence="15" key="1">
    <citation type="submission" date="2021-05" db="EMBL/GenBank/DDBJ databases">
        <authorList>
            <person name="Alioto T."/>
            <person name="Alioto T."/>
            <person name="Gomez Garrido J."/>
        </authorList>
    </citation>
    <scope>NUCLEOTIDE SEQUENCE</scope>
</reference>
<dbReference type="GO" id="GO:0005506">
    <property type="term" value="F:iron ion binding"/>
    <property type="evidence" value="ECO:0007669"/>
    <property type="project" value="InterPro"/>
</dbReference>
<keyword evidence="7" id="KW-0256">Endoplasmic reticulum</keyword>
<evidence type="ECO:0000256" key="11">
    <source>
        <dbReference type="ARBA" id="ARBA00023033"/>
    </source>
</evidence>
<evidence type="ECO:0000256" key="7">
    <source>
        <dbReference type="ARBA" id="ARBA00022824"/>
    </source>
</evidence>
<dbReference type="EMBL" id="HBUE01273025">
    <property type="protein sequence ID" value="CAG6564926.1"/>
    <property type="molecule type" value="Transcribed_RNA"/>
</dbReference>
<dbReference type="GO" id="GO:0004497">
    <property type="term" value="F:monooxygenase activity"/>
    <property type="evidence" value="ECO:0007669"/>
    <property type="project" value="UniProtKB-KW"/>
</dbReference>
<evidence type="ECO:0000256" key="6">
    <source>
        <dbReference type="ARBA" id="ARBA00022723"/>
    </source>
</evidence>
<dbReference type="AlphaFoldDB" id="A0A8D8J6L3"/>
<keyword evidence="5 13" id="KW-0349">Heme</keyword>
<dbReference type="PRINTS" id="PR00463">
    <property type="entry name" value="EP450I"/>
</dbReference>
<dbReference type="PANTHER" id="PTHR24292">
    <property type="entry name" value="CYTOCHROME P450"/>
    <property type="match status" value="1"/>
</dbReference>
<organism evidence="15">
    <name type="scientific">Culex pipiens</name>
    <name type="common">House mosquito</name>
    <dbReference type="NCBI Taxonomy" id="7175"/>
    <lineage>
        <taxon>Eukaryota</taxon>
        <taxon>Metazoa</taxon>
        <taxon>Ecdysozoa</taxon>
        <taxon>Arthropoda</taxon>
        <taxon>Hexapoda</taxon>
        <taxon>Insecta</taxon>
        <taxon>Pterygota</taxon>
        <taxon>Neoptera</taxon>
        <taxon>Endopterygota</taxon>
        <taxon>Diptera</taxon>
        <taxon>Nematocera</taxon>
        <taxon>Culicoidea</taxon>
        <taxon>Culicidae</taxon>
        <taxon>Culicinae</taxon>
        <taxon>Culicini</taxon>
        <taxon>Culex</taxon>
        <taxon>Culex</taxon>
    </lineage>
</organism>
<evidence type="ECO:0000256" key="14">
    <source>
        <dbReference type="RuleBase" id="RU000461"/>
    </source>
</evidence>
<dbReference type="InterPro" id="IPR050476">
    <property type="entry name" value="Insect_CytP450_Detox"/>
</dbReference>
<dbReference type="GO" id="GO:0016705">
    <property type="term" value="F:oxidoreductase activity, acting on paired donors, with incorporation or reduction of molecular oxygen"/>
    <property type="evidence" value="ECO:0007669"/>
    <property type="project" value="InterPro"/>
</dbReference>
<keyword evidence="11 14" id="KW-0503">Monooxygenase</keyword>
<dbReference type="GO" id="GO:0020037">
    <property type="term" value="F:heme binding"/>
    <property type="evidence" value="ECO:0007669"/>
    <property type="project" value="InterPro"/>
</dbReference>
<evidence type="ECO:0000256" key="8">
    <source>
        <dbReference type="ARBA" id="ARBA00022848"/>
    </source>
</evidence>
<keyword evidence="10 13" id="KW-0408">Iron</keyword>
<keyword evidence="8" id="KW-0492">Microsome</keyword>
<keyword evidence="9 14" id="KW-0560">Oxidoreductase</keyword>
<protein>
    <submittedName>
        <fullName evidence="15">Cytochrome P450 6a2</fullName>
    </submittedName>
</protein>
<dbReference type="Gene3D" id="1.10.630.10">
    <property type="entry name" value="Cytochrome P450"/>
    <property type="match status" value="1"/>
</dbReference>
<keyword evidence="12" id="KW-0472">Membrane</keyword>
<evidence type="ECO:0000256" key="4">
    <source>
        <dbReference type="ARBA" id="ARBA00010617"/>
    </source>
</evidence>
<comment type="cofactor">
    <cofactor evidence="1 13">
        <name>heme</name>
        <dbReference type="ChEBI" id="CHEBI:30413"/>
    </cofactor>
</comment>
<dbReference type="SUPFAM" id="SSF48264">
    <property type="entry name" value="Cytochrome P450"/>
    <property type="match status" value="1"/>
</dbReference>
<comment type="similarity">
    <text evidence="4 14">Belongs to the cytochrome P450 family.</text>
</comment>
<evidence type="ECO:0000256" key="10">
    <source>
        <dbReference type="ARBA" id="ARBA00023004"/>
    </source>
</evidence>
<evidence type="ECO:0000256" key="5">
    <source>
        <dbReference type="ARBA" id="ARBA00022617"/>
    </source>
</evidence>
<dbReference type="PANTHER" id="PTHR24292:SF103">
    <property type="entry name" value="CYTOCHROME P450 6BS1"/>
    <property type="match status" value="1"/>
</dbReference>
<evidence type="ECO:0000256" key="3">
    <source>
        <dbReference type="ARBA" id="ARBA00004406"/>
    </source>
</evidence>
<evidence type="ECO:0000256" key="1">
    <source>
        <dbReference type="ARBA" id="ARBA00001971"/>
    </source>
</evidence>
<accession>A0A8D8J6L3</accession>
<feature type="binding site" description="axial binding residue" evidence="13">
    <location>
        <position position="101"/>
    </location>
    <ligand>
        <name>heme</name>
        <dbReference type="ChEBI" id="CHEBI:30413"/>
    </ligand>
    <ligandPart>
        <name>Fe</name>
        <dbReference type="ChEBI" id="CHEBI:18248"/>
    </ligandPart>
</feature>
<sequence length="156" mass="17971">MVSVNLCRNSLYQHTFVPETLRLYPSVPVLERKTFQNYRIPNTDVIIPKGMKVQIPVFAIQRDEQYYPNPTVFNPDRFHPDEMAKRHMCTFLSFGEGPRICIGLRFGMLQSRVGLATVLSKYRISPCSRTAIPLEFSVRSGVLQPKEGLWLKVEPL</sequence>
<dbReference type="InterPro" id="IPR002401">
    <property type="entry name" value="Cyt_P450_E_grp-I"/>
</dbReference>
<evidence type="ECO:0000256" key="2">
    <source>
        <dbReference type="ARBA" id="ARBA00004174"/>
    </source>
</evidence>
<dbReference type="Pfam" id="PF00067">
    <property type="entry name" value="p450"/>
    <property type="match status" value="1"/>
</dbReference>
<dbReference type="GO" id="GO:0005789">
    <property type="term" value="C:endoplasmic reticulum membrane"/>
    <property type="evidence" value="ECO:0007669"/>
    <property type="project" value="UniProtKB-SubCell"/>
</dbReference>
<comment type="subcellular location">
    <subcellularLocation>
        <location evidence="3">Endoplasmic reticulum membrane</location>
        <topology evidence="3">Peripheral membrane protein</topology>
    </subcellularLocation>
    <subcellularLocation>
        <location evidence="2">Microsome membrane</location>
        <topology evidence="2">Peripheral membrane protein</topology>
    </subcellularLocation>
</comment>
<evidence type="ECO:0000256" key="13">
    <source>
        <dbReference type="PIRSR" id="PIRSR602401-1"/>
    </source>
</evidence>
<dbReference type="InterPro" id="IPR001128">
    <property type="entry name" value="Cyt_P450"/>
</dbReference>
<dbReference type="InterPro" id="IPR017972">
    <property type="entry name" value="Cyt_P450_CS"/>
</dbReference>
<evidence type="ECO:0000256" key="12">
    <source>
        <dbReference type="ARBA" id="ARBA00023136"/>
    </source>
</evidence>
<dbReference type="InterPro" id="IPR036396">
    <property type="entry name" value="Cyt_P450_sf"/>
</dbReference>
<proteinExistence type="inferred from homology"/>
<evidence type="ECO:0000256" key="9">
    <source>
        <dbReference type="ARBA" id="ARBA00023002"/>
    </source>
</evidence>
<dbReference type="PROSITE" id="PS00086">
    <property type="entry name" value="CYTOCHROME_P450"/>
    <property type="match status" value="1"/>
</dbReference>